<reference evidence="6 7" key="1">
    <citation type="submission" date="2019-02" db="EMBL/GenBank/DDBJ databases">
        <authorList>
            <person name="Khodamoradi S."/>
            <person name="Hahnke R.L."/>
            <person name="Kaempfer P."/>
            <person name="Schumann P."/>
            <person name="Rohde M."/>
            <person name="Steinert M."/>
            <person name="Luzhetskyy A."/>
            <person name="Wink J."/>
            <person name="Ruckert C."/>
        </authorList>
    </citation>
    <scope>NUCLEOTIDE SEQUENCE [LARGE SCALE GENOMIC DNA]</scope>
    <source>
        <strain evidence="6 7">M2</strain>
    </source>
</reference>
<gene>
    <name evidence="6" type="primary">murQ1</name>
    <name evidence="3" type="synonym">murQ</name>
    <name evidence="6" type="ORF">EKD16_06000</name>
</gene>
<dbReference type="PROSITE" id="PS01272">
    <property type="entry name" value="GCKR"/>
    <property type="match status" value="1"/>
</dbReference>
<proteinExistence type="inferred from homology"/>
<evidence type="ECO:0000313" key="7">
    <source>
        <dbReference type="Proteomes" id="UP000292235"/>
    </source>
</evidence>
<keyword evidence="1 3" id="KW-0456">Lyase</keyword>
<feature type="active site" evidence="3">
    <location>
        <position position="135"/>
    </location>
</feature>
<dbReference type="InterPro" id="IPR046348">
    <property type="entry name" value="SIS_dom_sf"/>
</dbReference>
<dbReference type="PROSITE" id="PS51464">
    <property type="entry name" value="SIS"/>
    <property type="match status" value="1"/>
</dbReference>
<dbReference type="InterPro" id="IPR005486">
    <property type="entry name" value="Glucokinase_regulatory_CS"/>
</dbReference>
<dbReference type="PANTHER" id="PTHR10088:SF4">
    <property type="entry name" value="GLUCOKINASE REGULATORY PROTEIN"/>
    <property type="match status" value="1"/>
</dbReference>
<dbReference type="GO" id="GO:0046348">
    <property type="term" value="P:amino sugar catabolic process"/>
    <property type="evidence" value="ECO:0007669"/>
    <property type="project" value="InterPro"/>
</dbReference>
<evidence type="ECO:0000256" key="4">
    <source>
        <dbReference type="SAM" id="MobiDB-lite"/>
    </source>
</evidence>
<dbReference type="InterPro" id="IPR005488">
    <property type="entry name" value="Etherase_MurQ"/>
</dbReference>
<dbReference type="CDD" id="cd05007">
    <property type="entry name" value="SIS_Etherase"/>
    <property type="match status" value="1"/>
</dbReference>
<feature type="active site" description="Proton donor" evidence="3">
    <location>
        <position position="104"/>
    </location>
</feature>
<name>A0A4P6PZ39_9ACTN</name>
<dbReference type="RefSeq" id="WP_131097442.1">
    <property type="nucleotide sequence ID" value="NZ_CP036455.1"/>
</dbReference>
<comment type="pathway">
    <text evidence="3">Amino-sugar metabolism; N-acetylmuramate degradation.</text>
</comment>
<dbReference type="HAMAP" id="MF_00068">
    <property type="entry name" value="MurQ"/>
    <property type="match status" value="1"/>
</dbReference>
<dbReference type="Gene3D" id="3.40.50.10490">
    <property type="entry name" value="Glucose-6-phosphate isomerase like protein, domain 1"/>
    <property type="match status" value="1"/>
</dbReference>
<dbReference type="NCBIfam" id="NF009222">
    <property type="entry name" value="PRK12570.1"/>
    <property type="match status" value="1"/>
</dbReference>
<comment type="function">
    <text evidence="3">Specifically catalyzes the cleavage of the D-lactyl ether substituent of MurNAc 6-phosphate, producing GlcNAc 6-phosphate and D-lactate.</text>
</comment>
<dbReference type="Gene3D" id="1.10.8.1080">
    <property type="match status" value="1"/>
</dbReference>
<feature type="domain" description="SIS" evidence="5">
    <location>
        <begin position="76"/>
        <end position="237"/>
    </location>
</feature>
<dbReference type="OrthoDB" id="9813395at2"/>
<evidence type="ECO:0000256" key="2">
    <source>
        <dbReference type="ARBA" id="ARBA00023277"/>
    </source>
</evidence>
<comment type="catalytic activity">
    <reaction evidence="3">
        <text>N-acetyl-D-muramate 6-phosphate + H2O = N-acetyl-D-glucosamine 6-phosphate + (R)-lactate</text>
        <dbReference type="Rhea" id="RHEA:26410"/>
        <dbReference type="ChEBI" id="CHEBI:15377"/>
        <dbReference type="ChEBI" id="CHEBI:16004"/>
        <dbReference type="ChEBI" id="CHEBI:57513"/>
        <dbReference type="ChEBI" id="CHEBI:58722"/>
        <dbReference type="EC" id="4.2.1.126"/>
    </reaction>
</comment>
<dbReference type="KEGG" id="strr:EKD16_06000"/>
<keyword evidence="7" id="KW-1185">Reference proteome</keyword>
<sequence length="332" mass="33027">MTPQPDAAGSDGGGTAASPAPVEIVRVPTESRNPGTYDIDRLPTLDLLRMINAEDATVAQAVAAVLPELARAVDSGVGALRRGGRIHYFGAGTPGRIATADAAELPPTFGTDPGTVLSHHAGGAQTLGQASEGIEDDAELGAADAAAVRSNDLAVGLTASGRTPYVAGALGAARRAGAATVLVSANPQAPLGAEADVHVAADTGAEVIAGSTRMKAGTAQKLVLNAFSTAVMVRLGRTYSNLMVGVDATNAKLRGRAITILTEASGADEDSCAAALADTGGDTRAALVCLLTGASPARAAAELAACEGRVRDALHRIDAPGGASCARRGRPS</sequence>
<dbReference type="InterPro" id="IPR001347">
    <property type="entry name" value="SIS_dom"/>
</dbReference>
<dbReference type="AlphaFoldDB" id="A0A4P6PZ39"/>
<dbReference type="GO" id="GO:0016835">
    <property type="term" value="F:carbon-oxygen lyase activity"/>
    <property type="evidence" value="ECO:0007669"/>
    <property type="project" value="UniProtKB-UniRule"/>
</dbReference>
<evidence type="ECO:0000256" key="3">
    <source>
        <dbReference type="HAMAP-Rule" id="MF_00068"/>
    </source>
</evidence>
<dbReference type="Proteomes" id="UP000292235">
    <property type="component" value="Chromosome"/>
</dbReference>
<dbReference type="EC" id="4.2.1.126" evidence="3"/>
<dbReference type="PANTHER" id="PTHR10088">
    <property type="entry name" value="GLUCOKINASE REGULATORY PROTEIN"/>
    <property type="match status" value="1"/>
</dbReference>
<comment type="subunit">
    <text evidence="3">Homodimer.</text>
</comment>
<protein>
    <recommendedName>
        <fullName evidence="3">N-acetylmuramic acid 6-phosphate etherase</fullName>
        <shortName evidence="3">MurNAc-6-P etherase</shortName>
        <ecNumber evidence="3">4.2.1.126</ecNumber>
    </recommendedName>
    <alternativeName>
        <fullName evidence="3">N-acetylmuramic acid 6-phosphate hydrolase</fullName>
    </alternativeName>
    <alternativeName>
        <fullName evidence="3">N-acetylmuramic acid 6-phosphate lyase</fullName>
    </alternativeName>
</protein>
<evidence type="ECO:0000259" key="5">
    <source>
        <dbReference type="PROSITE" id="PS51464"/>
    </source>
</evidence>
<evidence type="ECO:0000313" key="6">
    <source>
        <dbReference type="EMBL" id="QBI53000.1"/>
    </source>
</evidence>
<comment type="similarity">
    <text evidence="3">Belongs to the GCKR-like family. MurNAc-6-P etherase subfamily.</text>
</comment>
<keyword evidence="2 3" id="KW-0119">Carbohydrate metabolism</keyword>
<dbReference type="GO" id="GO:0097367">
    <property type="term" value="F:carbohydrate derivative binding"/>
    <property type="evidence" value="ECO:0007669"/>
    <property type="project" value="InterPro"/>
</dbReference>
<dbReference type="UniPathway" id="UPA00342"/>
<dbReference type="InterPro" id="IPR040190">
    <property type="entry name" value="MURQ/GCKR"/>
</dbReference>
<organism evidence="6 7">
    <name type="scientific">Streptomonospora litoralis</name>
    <dbReference type="NCBI Taxonomy" id="2498135"/>
    <lineage>
        <taxon>Bacteria</taxon>
        <taxon>Bacillati</taxon>
        <taxon>Actinomycetota</taxon>
        <taxon>Actinomycetes</taxon>
        <taxon>Streptosporangiales</taxon>
        <taxon>Nocardiopsidaceae</taxon>
        <taxon>Streptomonospora</taxon>
    </lineage>
</organism>
<dbReference type="EMBL" id="CP036455">
    <property type="protein sequence ID" value="QBI53000.1"/>
    <property type="molecule type" value="Genomic_DNA"/>
</dbReference>
<dbReference type="GO" id="GO:0016803">
    <property type="term" value="F:ether hydrolase activity"/>
    <property type="evidence" value="ECO:0007669"/>
    <property type="project" value="TreeGrafter"/>
</dbReference>
<dbReference type="GO" id="GO:0097173">
    <property type="term" value="P:N-acetylmuramic acid catabolic process"/>
    <property type="evidence" value="ECO:0007669"/>
    <property type="project" value="UniProtKB-UniPathway"/>
</dbReference>
<dbReference type="GO" id="GO:0009254">
    <property type="term" value="P:peptidoglycan turnover"/>
    <property type="evidence" value="ECO:0007669"/>
    <property type="project" value="TreeGrafter"/>
</dbReference>
<comment type="miscellaneous">
    <text evidence="3">A lyase-type mechanism (elimination/hydration) is suggested for the cleavage of the lactyl ether bond of MurNAc 6-phosphate, with the formation of an alpha,beta-unsaturated aldehyde intermediate with (E)-stereochemistry, followed by the syn addition of water to give product.</text>
</comment>
<dbReference type="NCBIfam" id="NF003915">
    <property type="entry name" value="PRK05441.1"/>
    <property type="match status" value="1"/>
</dbReference>
<evidence type="ECO:0000256" key="1">
    <source>
        <dbReference type="ARBA" id="ARBA00023239"/>
    </source>
</evidence>
<feature type="region of interest" description="Disordered" evidence="4">
    <location>
        <begin position="1"/>
        <end position="23"/>
    </location>
</feature>
<dbReference type="Pfam" id="PF22645">
    <property type="entry name" value="GKRP_SIS_N"/>
    <property type="match status" value="1"/>
</dbReference>
<dbReference type="SUPFAM" id="SSF53697">
    <property type="entry name" value="SIS domain"/>
    <property type="match status" value="1"/>
</dbReference>
<accession>A0A4P6PZ39</accession>